<evidence type="ECO:0000256" key="2">
    <source>
        <dbReference type="ARBA" id="ARBA00022448"/>
    </source>
</evidence>
<protein>
    <submittedName>
        <fullName evidence="8">MFS transporter</fullName>
    </submittedName>
</protein>
<keyword evidence="3" id="KW-1003">Cell membrane</keyword>
<keyword evidence="6 7" id="KW-0472">Membrane</keyword>
<keyword evidence="4 7" id="KW-0812">Transmembrane</keyword>
<evidence type="ECO:0000256" key="6">
    <source>
        <dbReference type="ARBA" id="ARBA00023136"/>
    </source>
</evidence>
<keyword evidence="9" id="KW-1185">Reference proteome</keyword>
<feature type="transmembrane region" description="Helical" evidence="7">
    <location>
        <begin position="85"/>
        <end position="102"/>
    </location>
</feature>
<evidence type="ECO:0000256" key="7">
    <source>
        <dbReference type="SAM" id="Phobius"/>
    </source>
</evidence>
<keyword evidence="5 7" id="KW-1133">Transmembrane helix</keyword>
<dbReference type="PANTHER" id="PTHR43266">
    <property type="entry name" value="MACROLIDE-EFFLUX PROTEIN"/>
    <property type="match status" value="1"/>
</dbReference>
<evidence type="ECO:0000313" key="8">
    <source>
        <dbReference type="EMBL" id="PRY76179.1"/>
    </source>
</evidence>
<dbReference type="Pfam" id="PF07690">
    <property type="entry name" value="MFS_1"/>
    <property type="match status" value="1"/>
</dbReference>
<feature type="transmembrane region" description="Helical" evidence="7">
    <location>
        <begin position="35"/>
        <end position="60"/>
    </location>
</feature>
<keyword evidence="2" id="KW-0813">Transport</keyword>
<feature type="transmembrane region" description="Helical" evidence="7">
    <location>
        <begin position="263"/>
        <end position="284"/>
    </location>
</feature>
<evidence type="ECO:0000256" key="4">
    <source>
        <dbReference type="ARBA" id="ARBA00022692"/>
    </source>
</evidence>
<evidence type="ECO:0000256" key="1">
    <source>
        <dbReference type="ARBA" id="ARBA00004651"/>
    </source>
</evidence>
<dbReference type="GO" id="GO:0022857">
    <property type="term" value="F:transmembrane transporter activity"/>
    <property type="evidence" value="ECO:0007669"/>
    <property type="project" value="InterPro"/>
</dbReference>
<evidence type="ECO:0000256" key="3">
    <source>
        <dbReference type="ARBA" id="ARBA00022475"/>
    </source>
</evidence>
<feature type="transmembrane region" description="Helical" evidence="7">
    <location>
        <begin position="228"/>
        <end position="251"/>
    </location>
</feature>
<feature type="transmembrane region" description="Helical" evidence="7">
    <location>
        <begin position="173"/>
        <end position="196"/>
    </location>
</feature>
<dbReference type="SUPFAM" id="SSF103473">
    <property type="entry name" value="MFS general substrate transporter"/>
    <property type="match status" value="1"/>
</dbReference>
<dbReference type="EMBL" id="PVTO01000032">
    <property type="protein sequence ID" value="PRY76179.1"/>
    <property type="molecule type" value="Genomic_DNA"/>
</dbReference>
<name>A0A2T0VWF6_9LACT</name>
<dbReference type="InterPro" id="IPR011701">
    <property type="entry name" value="MFS"/>
</dbReference>
<feature type="transmembrane region" description="Helical" evidence="7">
    <location>
        <begin position="108"/>
        <end position="135"/>
    </location>
</feature>
<gene>
    <name evidence="8" type="ORF">CLV38_13210</name>
</gene>
<organism evidence="8 9">
    <name type="scientific">Alkalibacterium olivapovliticus</name>
    <dbReference type="NCBI Taxonomy" id="99907"/>
    <lineage>
        <taxon>Bacteria</taxon>
        <taxon>Bacillati</taxon>
        <taxon>Bacillota</taxon>
        <taxon>Bacilli</taxon>
        <taxon>Lactobacillales</taxon>
        <taxon>Carnobacteriaceae</taxon>
        <taxon>Alkalibacterium</taxon>
    </lineage>
</organism>
<dbReference type="AlphaFoldDB" id="A0A2T0VWF6"/>
<dbReference type="CDD" id="cd06173">
    <property type="entry name" value="MFS_MefA_like"/>
    <property type="match status" value="1"/>
</dbReference>
<dbReference type="Gene3D" id="1.20.1250.20">
    <property type="entry name" value="MFS general substrate transporter like domains"/>
    <property type="match status" value="1"/>
</dbReference>
<feature type="transmembrane region" description="Helical" evidence="7">
    <location>
        <begin position="147"/>
        <end position="167"/>
    </location>
</feature>
<evidence type="ECO:0000313" key="9">
    <source>
        <dbReference type="Proteomes" id="UP000238205"/>
    </source>
</evidence>
<dbReference type="Proteomes" id="UP000238205">
    <property type="component" value="Unassembled WGS sequence"/>
</dbReference>
<proteinExistence type="predicted"/>
<dbReference type="GO" id="GO:0005886">
    <property type="term" value="C:plasma membrane"/>
    <property type="evidence" value="ECO:0007669"/>
    <property type="project" value="UniProtKB-SubCell"/>
</dbReference>
<dbReference type="PANTHER" id="PTHR43266:SF2">
    <property type="entry name" value="MAJOR FACILITATOR SUPERFAMILY (MFS) PROFILE DOMAIN-CONTAINING PROTEIN"/>
    <property type="match status" value="1"/>
</dbReference>
<reference evidence="8 9" key="1">
    <citation type="submission" date="2018-03" db="EMBL/GenBank/DDBJ databases">
        <title>Genomic Encyclopedia of Archaeal and Bacterial Type Strains, Phase II (KMG-II): from individual species to whole genera.</title>
        <authorList>
            <person name="Goeker M."/>
        </authorList>
    </citation>
    <scope>NUCLEOTIDE SEQUENCE [LARGE SCALE GENOMIC DNA]</scope>
    <source>
        <strain evidence="8 9">DSM 13175</strain>
    </source>
</reference>
<comment type="subcellular location">
    <subcellularLocation>
        <location evidence="1">Cell membrane</location>
        <topology evidence="1">Multi-pass membrane protein</topology>
    </subcellularLocation>
</comment>
<evidence type="ECO:0000256" key="5">
    <source>
        <dbReference type="ARBA" id="ARBA00022989"/>
    </source>
</evidence>
<dbReference type="InterPro" id="IPR036259">
    <property type="entry name" value="MFS_trans_sf"/>
</dbReference>
<sequence>MRLEGVLKLIRKNYDKNIALKLLSTNGLSSLGERIYFIALNVSILSSGGNVLSVGILYIIRPVADIITNAVISAHIDKFNKRKTMVVLDLMSALLIGSLIVSQTIWNIYIVVFFVQVCSSMYSPISISYTALAIPKDQLKKYNSWDNLVNSGGFLVGPAIAGLLLYFSSVDSAILVNSVMLIVASIINLSLPHLVVEEEHSERKSFYEINKESMHYLKSFFETKRVYLLYYLLTSLLFVFAAGLNSVEAAFALEVIMLTRIEYGLIVSISGAGFVVGSIVNTFISRTDDYLSVN</sequence>
<dbReference type="RefSeq" id="WP_170068894.1">
    <property type="nucleotide sequence ID" value="NZ_PVTO01000032.1"/>
</dbReference>
<accession>A0A2T0VWF6</accession>
<comment type="caution">
    <text evidence="8">The sequence shown here is derived from an EMBL/GenBank/DDBJ whole genome shotgun (WGS) entry which is preliminary data.</text>
</comment>